<evidence type="ECO:0000259" key="3">
    <source>
        <dbReference type="Pfam" id="PF00294"/>
    </source>
</evidence>
<evidence type="ECO:0000256" key="2">
    <source>
        <dbReference type="ARBA" id="ARBA00022777"/>
    </source>
</evidence>
<dbReference type="EMBL" id="ANHY01000004">
    <property type="protein sequence ID" value="EKV31978.1"/>
    <property type="molecule type" value="Genomic_DNA"/>
</dbReference>
<dbReference type="GO" id="GO:0005829">
    <property type="term" value="C:cytosol"/>
    <property type="evidence" value="ECO:0007669"/>
    <property type="project" value="TreeGrafter"/>
</dbReference>
<dbReference type="Gene3D" id="3.40.1190.20">
    <property type="match status" value="2"/>
</dbReference>
<comment type="caution">
    <text evidence="4">The sequence shown here is derived from an EMBL/GenBank/DDBJ whole genome shotgun (WGS) entry which is preliminary data.</text>
</comment>
<proteinExistence type="predicted"/>
<organism evidence="4 5">
    <name type="scientific">Caenispirillum salinarum AK4</name>
    <dbReference type="NCBI Taxonomy" id="1238182"/>
    <lineage>
        <taxon>Bacteria</taxon>
        <taxon>Pseudomonadati</taxon>
        <taxon>Pseudomonadota</taxon>
        <taxon>Alphaproteobacteria</taxon>
        <taxon>Rhodospirillales</taxon>
        <taxon>Novispirillaceae</taxon>
        <taxon>Caenispirillum</taxon>
    </lineage>
</organism>
<dbReference type="PANTHER" id="PTHR10584">
    <property type="entry name" value="SUGAR KINASE"/>
    <property type="match status" value="1"/>
</dbReference>
<dbReference type="RefSeq" id="WP_009539239.1">
    <property type="nucleotide sequence ID" value="NZ_ANHY01000004.1"/>
</dbReference>
<dbReference type="InterPro" id="IPR011611">
    <property type="entry name" value="PfkB_dom"/>
</dbReference>
<dbReference type="OrthoDB" id="9792663at2"/>
<protein>
    <submittedName>
        <fullName evidence="4">Carbohydrate kinase, PfkB</fullName>
    </submittedName>
</protein>
<name>K9HNR7_9PROT</name>
<dbReference type="STRING" id="1238182.C882_3042"/>
<keyword evidence="5" id="KW-1185">Reference proteome</keyword>
<gene>
    <name evidence="4" type="ORF">C882_3042</name>
</gene>
<dbReference type="Proteomes" id="UP000009881">
    <property type="component" value="Unassembled WGS sequence"/>
</dbReference>
<dbReference type="PANTHER" id="PTHR10584:SF166">
    <property type="entry name" value="RIBOKINASE"/>
    <property type="match status" value="1"/>
</dbReference>
<dbReference type="SUPFAM" id="SSF53613">
    <property type="entry name" value="Ribokinase-like"/>
    <property type="match status" value="1"/>
</dbReference>
<sequence>MSRMAVIGGLNLDEVVYLDGPLLPGGRMRAREREHRVGGGGANTAVALALAGHAVRLWGAVGDDDAGRRILAVLAGHGIDASGVARRAGPTPCPLILVDAAGERTIIKVEQPLSIRLDPPVAADLSGVAGMWVNAFTPTLADPMAAAVAARRTLVCAHLPPPPIDHWPAHVMVASGLDPRDALARAQALAGDALRWVVVTEGARGAVALHVGGDRVTVPAAPARAVDTTGAGDAFTAGLMHGLTARRLPMDRALSLACRFGAAAVEHAASLPPERLRSLAAAHVGA</sequence>
<evidence type="ECO:0000256" key="1">
    <source>
        <dbReference type="ARBA" id="ARBA00022679"/>
    </source>
</evidence>
<keyword evidence="2 4" id="KW-0418">Kinase</keyword>
<feature type="domain" description="Carbohydrate kinase PfkB" evidence="3">
    <location>
        <begin position="2"/>
        <end position="109"/>
    </location>
</feature>
<dbReference type="eggNOG" id="COG0524">
    <property type="taxonomic scope" value="Bacteria"/>
</dbReference>
<dbReference type="Pfam" id="PF00294">
    <property type="entry name" value="PfkB"/>
    <property type="match status" value="2"/>
</dbReference>
<reference evidence="4 5" key="1">
    <citation type="journal article" date="2013" name="Genome Announc.">
        <title>Draft Genome Sequence of an Alphaproteobacterium, Caenispirillum salinarum AK4(T), Isolated from a Solar Saltern.</title>
        <authorList>
            <person name="Khatri I."/>
            <person name="Singh A."/>
            <person name="Korpole S."/>
            <person name="Pinnaka A.K."/>
            <person name="Subramanian S."/>
        </authorList>
    </citation>
    <scope>NUCLEOTIDE SEQUENCE [LARGE SCALE GENOMIC DNA]</scope>
    <source>
        <strain evidence="4 5">AK4</strain>
    </source>
</reference>
<accession>K9HNR7</accession>
<evidence type="ECO:0000313" key="4">
    <source>
        <dbReference type="EMBL" id="EKV31978.1"/>
    </source>
</evidence>
<dbReference type="InterPro" id="IPR002173">
    <property type="entry name" value="Carboh/pur_kinase_PfkB_CS"/>
</dbReference>
<dbReference type="PROSITE" id="PS00584">
    <property type="entry name" value="PFKB_KINASES_2"/>
    <property type="match status" value="1"/>
</dbReference>
<feature type="domain" description="Carbohydrate kinase PfkB" evidence="3">
    <location>
        <begin position="176"/>
        <end position="268"/>
    </location>
</feature>
<dbReference type="GO" id="GO:0016301">
    <property type="term" value="F:kinase activity"/>
    <property type="evidence" value="ECO:0007669"/>
    <property type="project" value="UniProtKB-KW"/>
</dbReference>
<evidence type="ECO:0000313" key="5">
    <source>
        <dbReference type="Proteomes" id="UP000009881"/>
    </source>
</evidence>
<dbReference type="InterPro" id="IPR029056">
    <property type="entry name" value="Ribokinase-like"/>
</dbReference>
<keyword evidence="1" id="KW-0808">Transferase</keyword>
<dbReference type="AlphaFoldDB" id="K9HNR7"/>